<dbReference type="HAMAP" id="MF_00045">
    <property type="entry name" value="Oligoribonuclease"/>
    <property type="match status" value="1"/>
</dbReference>
<dbReference type="SMART" id="SM00479">
    <property type="entry name" value="EXOIII"/>
    <property type="match status" value="1"/>
</dbReference>
<dbReference type="GO" id="GO:0000175">
    <property type="term" value="F:3'-5'-RNA exonuclease activity"/>
    <property type="evidence" value="ECO:0007669"/>
    <property type="project" value="InterPro"/>
</dbReference>
<evidence type="ECO:0000259" key="6">
    <source>
        <dbReference type="SMART" id="SM00479"/>
    </source>
</evidence>
<dbReference type="Proteomes" id="UP001219518">
    <property type="component" value="Unassembled WGS sequence"/>
</dbReference>
<comment type="caution">
    <text evidence="7">The sequence shown here is derived from an EMBL/GenBank/DDBJ whole genome shotgun (WGS) entry which is preliminary data.</text>
</comment>
<dbReference type="Gene3D" id="3.30.420.10">
    <property type="entry name" value="Ribonuclease H-like superfamily/Ribonuclease H"/>
    <property type="match status" value="1"/>
</dbReference>
<reference evidence="7" key="1">
    <citation type="submission" date="2021-07" db="EMBL/GenBank/DDBJ databases">
        <authorList>
            <person name="Catto M.A."/>
            <person name="Jacobson A."/>
            <person name="Kennedy G."/>
            <person name="Labadie P."/>
            <person name="Hunt B.G."/>
            <person name="Srinivasan R."/>
        </authorList>
    </citation>
    <scope>NUCLEOTIDE SEQUENCE</scope>
    <source>
        <strain evidence="7">PL_HMW_Pooled</strain>
        <tissue evidence="7">Head</tissue>
    </source>
</reference>
<keyword evidence="2" id="KW-0540">Nuclease</keyword>
<dbReference type="AlphaFoldDB" id="A0AAE1HLW6"/>
<protein>
    <recommendedName>
        <fullName evidence="5">Probable oligoribonuclease</fullName>
    </recommendedName>
</protein>
<evidence type="ECO:0000313" key="7">
    <source>
        <dbReference type="EMBL" id="KAK3923056.1"/>
    </source>
</evidence>
<dbReference type="PANTHER" id="PTHR11046:SF0">
    <property type="entry name" value="OLIGORIBONUCLEASE, MITOCHONDRIAL"/>
    <property type="match status" value="1"/>
</dbReference>
<feature type="domain" description="Exonuclease" evidence="6">
    <location>
        <begin position="41"/>
        <end position="215"/>
    </location>
</feature>
<dbReference type="NCBIfam" id="NF003765">
    <property type="entry name" value="PRK05359.1"/>
    <property type="match status" value="1"/>
</dbReference>
<name>A0AAE1HLW6_9NEOP</name>
<organism evidence="7 8">
    <name type="scientific">Frankliniella fusca</name>
    <dbReference type="NCBI Taxonomy" id="407009"/>
    <lineage>
        <taxon>Eukaryota</taxon>
        <taxon>Metazoa</taxon>
        <taxon>Ecdysozoa</taxon>
        <taxon>Arthropoda</taxon>
        <taxon>Hexapoda</taxon>
        <taxon>Insecta</taxon>
        <taxon>Pterygota</taxon>
        <taxon>Neoptera</taxon>
        <taxon>Paraneoptera</taxon>
        <taxon>Thysanoptera</taxon>
        <taxon>Terebrantia</taxon>
        <taxon>Thripoidea</taxon>
        <taxon>Thripidae</taxon>
        <taxon>Frankliniella</taxon>
    </lineage>
</organism>
<evidence type="ECO:0000256" key="5">
    <source>
        <dbReference type="ARBA" id="ARBA00072681"/>
    </source>
</evidence>
<keyword evidence="4" id="KW-0269">Exonuclease</keyword>
<evidence type="ECO:0000256" key="3">
    <source>
        <dbReference type="ARBA" id="ARBA00022801"/>
    </source>
</evidence>
<sequence>MICLSTTLGSALRQSFTKMIGSKVVLSTAPPEKVPVNKKNHMIWIDLEMTGLNPEVDHIMEAACLVTDSELNVIGEGVDIIVHQPDSILDQMNDWCKDHHGQSGLTEACKRSKISLADAEESILSYLQKHTLKGASVLAGNSVYMDRMFLMKYMPKVNDYMHYRIVDVSCVKELCRRWAPKTYDGTPKKILAHRALEDVKESIQELKYYKNHLFKQE</sequence>
<dbReference type="InterPro" id="IPR013520">
    <property type="entry name" value="Ribonucl_H"/>
</dbReference>
<proteinExistence type="inferred from homology"/>
<keyword evidence="8" id="KW-1185">Reference proteome</keyword>
<dbReference type="GO" id="GO:0005739">
    <property type="term" value="C:mitochondrion"/>
    <property type="evidence" value="ECO:0007669"/>
    <property type="project" value="TreeGrafter"/>
</dbReference>
<dbReference type="InterPro" id="IPR022894">
    <property type="entry name" value="Oligoribonuclease"/>
</dbReference>
<dbReference type="PANTHER" id="PTHR11046">
    <property type="entry name" value="OLIGORIBONUCLEASE, MITOCHONDRIAL"/>
    <property type="match status" value="1"/>
</dbReference>
<dbReference type="EMBL" id="JAHWGI010001134">
    <property type="protein sequence ID" value="KAK3923056.1"/>
    <property type="molecule type" value="Genomic_DNA"/>
</dbReference>
<keyword evidence="3" id="KW-0378">Hydrolase</keyword>
<dbReference type="FunFam" id="3.30.420.10:FF:000003">
    <property type="entry name" value="Oligoribonuclease"/>
    <property type="match status" value="1"/>
</dbReference>
<dbReference type="InterPro" id="IPR036397">
    <property type="entry name" value="RNaseH_sf"/>
</dbReference>
<dbReference type="InterPro" id="IPR012337">
    <property type="entry name" value="RNaseH-like_sf"/>
</dbReference>
<comment type="similarity">
    <text evidence="1">Belongs to the oligoribonuclease family.</text>
</comment>
<evidence type="ECO:0000313" key="8">
    <source>
        <dbReference type="Proteomes" id="UP001219518"/>
    </source>
</evidence>
<dbReference type="SUPFAM" id="SSF53098">
    <property type="entry name" value="Ribonuclease H-like"/>
    <property type="match status" value="1"/>
</dbReference>
<dbReference type="CDD" id="cd06135">
    <property type="entry name" value="Orn"/>
    <property type="match status" value="1"/>
</dbReference>
<evidence type="ECO:0000256" key="2">
    <source>
        <dbReference type="ARBA" id="ARBA00022722"/>
    </source>
</evidence>
<dbReference type="Pfam" id="PF00929">
    <property type="entry name" value="RNase_T"/>
    <property type="match status" value="1"/>
</dbReference>
<reference evidence="7" key="2">
    <citation type="journal article" date="2023" name="BMC Genomics">
        <title>Pest status, molecular evolution, and epigenetic factors derived from the genome assembly of Frankliniella fusca, a thysanopteran phytovirus vector.</title>
        <authorList>
            <person name="Catto M.A."/>
            <person name="Labadie P.E."/>
            <person name="Jacobson A.L."/>
            <person name="Kennedy G.G."/>
            <person name="Srinivasan R."/>
            <person name="Hunt B.G."/>
        </authorList>
    </citation>
    <scope>NUCLEOTIDE SEQUENCE</scope>
    <source>
        <strain evidence="7">PL_HMW_Pooled</strain>
    </source>
</reference>
<evidence type="ECO:0000256" key="4">
    <source>
        <dbReference type="ARBA" id="ARBA00022839"/>
    </source>
</evidence>
<evidence type="ECO:0000256" key="1">
    <source>
        <dbReference type="ARBA" id="ARBA00009921"/>
    </source>
</evidence>
<dbReference type="GO" id="GO:0003676">
    <property type="term" value="F:nucleic acid binding"/>
    <property type="evidence" value="ECO:0007669"/>
    <property type="project" value="InterPro"/>
</dbReference>
<gene>
    <name evidence="7" type="ORF">KUF71_001715</name>
</gene>
<accession>A0AAE1HLW6</accession>